<protein>
    <submittedName>
        <fullName evidence="3">PRD domain-containing protein</fullName>
    </submittedName>
</protein>
<feature type="domain" description="PRD" evidence="2">
    <location>
        <begin position="172"/>
        <end position="282"/>
    </location>
</feature>
<comment type="caution">
    <text evidence="3">The sequence shown here is derived from an EMBL/GenBank/DDBJ whole genome shotgun (WGS) entry which is preliminary data.</text>
</comment>
<evidence type="ECO:0000259" key="2">
    <source>
        <dbReference type="PROSITE" id="PS51372"/>
    </source>
</evidence>
<dbReference type="PANTHER" id="PTHR30185">
    <property type="entry name" value="CRYPTIC BETA-GLUCOSIDE BGL OPERON ANTITERMINATOR"/>
    <property type="match status" value="1"/>
</dbReference>
<accession>A0ABT8G0X5</accession>
<evidence type="ECO:0000313" key="4">
    <source>
        <dbReference type="Proteomes" id="UP001172738"/>
    </source>
</evidence>
<evidence type="ECO:0000256" key="1">
    <source>
        <dbReference type="ARBA" id="ARBA00022737"/>
    </source>
</evidence>
<dbReference type="SUPFAM" id="SSF63520">
    <property type="entry name" value="PTS-regulatory domain, PRD"/>
    <property type="match status" value="2"/>
</dbReference>
<keyword evidence="4" id="KW-1185">Reference proteome</keyword>
<feature type="domain" description="PRD" evidence="2">
    <location>
        <begin position="65"/>
        <end position="171"/>
    </location>
</feature>
<evidence type="ECO:0000313" key="3">
    <source>
        <dbReference type="EMBL" id="MDN4472743.1"/>
    </source>
</evidence>
<dbReference type="PANTHER" id="PTHR30185:SF15">
    <property type="entry name" value="CRYPTIC BETA-GLUCOSIDE BGL OPERON ANTITERMINATOR"/>
    <property type="match status" value="1"/>
</dbReference>
<dbReference type="EMBL" id="JAUHPV010000003">
    <property type="protein sequence ID" value="MDN4472743.1"/>
    <property type="molecule type" value="Genomic_DNA"/>
</dbReference>
<name>A0ABT8G0X5_9MICO</name>
<keyword evidence="1" id="KW-0677">Repeat</keyword>
<sequence length="289" mass="31620">MKVAKVFNNSVVLGTDEQGGEVVLFGRGVGFQAKRGDVVDESLIERRFVPGANASAERIAALVDELPGEDIDLTEKIVAEGRVALGDHVTDHVLVPLADHISFALRRAREGAPVIEYPLRYEVESLYPEELAFARHALHLIEEASGVPLPDVEAVPLALHFVNAQFGARDISTTMNMTTELAHLLDIIRQEYSADIDEDSTAVARFVTHLRYLYVRGRSGIRRDLETPPLAQAIKATQPREHATAQRMAEYLASRYGWDVGEGEVLYLSIHVMRLTAGLGVSTGPGDGS</sequence>
<proteinExistence type="predicted"/>
<dbReference type="Gene3D" id="1.10.1790.10">
    <property type="entry name" value="PRD domain"/>
    <property type="match status" value="2"/>
</dbReference>
<dbReference type="InterPro" id="IPR004341">
    <property type="entry name" value="CAT_RNA-bd_dom"/>
</dbReference>
<dbReference type="SMART" id="SM01061">
    <property type="entry name" value="CAT_RBD"/>
    <property type="match status" value="1"/>
</dbReference>
<dbReference type="PROSITE" id="PS51372">
    <property type="entry name" value="PRD_2"/>
    <property type="match status" value="2"/>
</dbReference>
<organism evidence="3 4">
    <name type="scientific">Demequina zhanjiangensis</name>
    <dbReference type="NCBI Taxonomy" id="3051659"/>
    <lineage>
        <taxon>Bacteria</taxon>
        <taxon>Bacillati</taxon>
        <taxon>Actinomycetota</taxon>
        <taxon>Actinomycetes</taxon>
        <taxon>Micrococcales</taxon>
        <taxon>Demequinaceae</taxon>
        <taxon>Demequina</taxon>
    </lineage>
</organism>
<dbReference type="RefSeq" id="WP_301127570.1">
    <property type="nucleotide sequence ID" value="NZ_JAUHPV010000003.1"/>
</dbReference>
<dbReference type="Pfam" id="PF03123">
    <property type="entry name" value="CAT_RBD"/>
    <property type="match status" value="1"/>
</dbReference>
<dbReference type="InterPro" id="IPR011608">
    <property type="entry name" value="PRD"/>
</dbReference>
<dbReference type="Proteomes" id="UP001172738">
    <property type="component" value="Unassembled WGS sequence"/>
</dbReference>
<dbReference type="InterPro" id="IPR036634">
    <property type="entry name" value="PRD_sf"/>
</dbReference>
<reference evidence="3" key="1">
    <citation type="submission" date="2023-06" db="EMBL/GenBank/DDBJ databases">
        <title>SYSU T00b26.</title>
        <authorList>
            <person name="Gao L."/>
            <person name="Fang B.-Z."/>
            <person name="Li W.-J."/>
        </authorList>
    </citation>
    <scope>NUCLEOTIDE SEQUENCE</scope>
    <source>
        <strain evidence="3">SYSU T00b26</strain>
    </source>
</reference>
<dbReference type="SUPFAM" id="SSF50151">
    <property type="entry name" value="SacY-like RNA-binding domain"/>
    <property type="match status" value="1"/>
</dbReference>
<dbReference type="InterPro" id="IPR050661">
    <property type="entry name" value="BglG_antiterminators"/>
</dbReference>
<dbReference type="InterPro" id="IPR036650">
    <property type="entry name" value="CAT_RNA-bd_dom_sf"/>
</dbReference>
<dbReference type="Gene3D" id="2.30.24.10">
    <property type="entry name" value="CAT RNA-binding domain"/>
    <property type="match status" value="1"/>
</dbReference>
<dbReference type="Pfam" id="PF00874">
    <property type="entry name" value="PRD"/>
    <property type="match status" value="2"/>
</dbReference>
<gene>
    <name evidence="3" type="ORF">QQX04_07015</name>
</gene>